<feature type="domain" description="HTH cro/C1-type" evidence="1">
    <location>
        <begin position="32"/>
        <end position="85"/>
    </location>
</feature>
<dbReference type="Gene3D" id="1.10.260.40">
    <property type="entry name" value="lambda repressor-like DNA-binding domains"/>
    <property type="match status" value="1"/>
</dbReference>
<name>A0A1W0CK57_9NEIS</name>
<dbReference type="RefSeq" id="WP_081556369.1">
    <property type="nucleotide sequence ID" value="NZ_MUKV01000028.1"/>
</dbReference>
<dbReference type="GO" id="GO:0003677">
    <property type="term" value="F:DNA binding"/>
    <property type="evidence" value="ECO:0007669"/>
    <property type="project" value="InterPro"/>
</dbReference>
<dbReference type="AlphaFoldDB" id="A0A1W0CK57"/>
<dbReference type="Gene3D" id="3.30.450.180">
    <property type="match status" value="1"/>
</dbReference>
<evidence type="ECO:0000313" key="2">
    <source>
        <dbReference type="EMBL" id="OQS35227.1"/>
    </source>
</evidence>
<dbReference type="PANTHER" id="PTHR35010:SF2">
    <property type="entry name" value="BLL4672 PROTEIN"/>
    <property type="match status" value="1"/>
</dbReference>
<gene>
    <name evidence="2" type="ORF">B0T45_17590</name>
</gene>
<dbReference type="Proteomes" id="UP000192721">
    <property type="component" value="Unassembled WGS sequence"/>
</dbReference>
<dbReference type="InterPro" id="IPR041413">
    <property type="entry name" value="MLTR_LBD"/>
</dbReference>
<dbReference type="InterPro" id="IPR010982">
    <property type="entry name" value="Lambda_DNA-bd_dom_sf"/>
</dbReference>
<evidence type="ECO:0000259" key="1">
    <source>
        <dbReference type="PROSITE" id="PS50943"/>
    </source>
</evidence>
<dbReference type="EMBL" id="MUKV01000028">
    <property type="protein sequence ID" value="OQS35227.1"/>
    <property type="molecule type" value="Genomic_DNA"/>
</dbReference>
<dbReference type="InterPro" id="IPR001387">
    <property type="entry name" value="Cro/C1-type_HTH"/>
</dbReference>
<evidence type="ECO:0000313" key="3">
    <source>
        <dbReference type="Proteomes" id="UP000192721"/>
    </source>
</evidence>
<dbReference type="SMART" id="SM00530">
    <property type="entry name" value="HTH_XRE"/>
    <property type="match status" value="1"/>
</dbReference>
<reference evidence="2 3" key="1">
    <citation type="submission" date="2017-02" db="EMBL/GenBank/DDBJ databases">
        <title>Chromobacterium haemolyticum H5244.</title>
        <authorList>
            <person name="Gulvik C.A."/>
        </authorList>
    </citation>
    <scope>NUCLEOTIDE SEQUENCE [LARGE SCALE GENOMIC DNA]</scope>
    <source>
        <strain evidence="2 3">H5244</strain>
    </source>
</reference>
<organism evidence="2 3">
    <name type="scientific">Chromobacterium haemolyticum</name>
    <dbReference type="NCBI Taxonomy" id="394935"/>
    <lineage>
        <taxon>Bacteria</taxon>
        <taxon>Pseudomonadati</taxon>
        <taxon>Pseudomonadota</taxon>
        <taxon>Betaproteobacteria</taxon>
        <taxon>Neisseriales</taxon>
        <taxon>Chromobacteriaceae</taxon>
        <taxon>Chromobacterium</taxon>
    </lineage>
</organism>
<proteinExistence type="predicted"/>
<comment type="caution">
    <text evidence="2">The sequence shown here is derived from an EMBL/GenBank/DDBJ whole genome shotgun (WGS) entry which is preliminary data.</text>
</comment>
<dbReference type="PANTHER" id="PTHR35010">
    <property type="entry name" value="BLL4672 PROTEIN-RELATED"/>
    <property type="match status" value="1"/>
</dbReference>
<protein>
    <submittedName>
        <fullName evidence="2">XRE family transcriptional regulator</fullName>
    </submittedName>
</protein>
<dbReference type="PROSITE" id="PS50943">
    <property type="entry name" value="HTH_CROC1"/>
    <property type="match status" value="1"/>
</dbReference>
<accession>A0A1W0CK57</accession>
<dbReference type="SUPFAM" id="SSF47413">
    <property type="entry name" value="lambda repressor-like DNA-binding domains"/>
    <property type="match status" value="1"/>
</dbReference>
<sequence>MTASIDSAPLGQFIRAHRERLSPEQAGLPPGQRRRAKGLRREEVAALCDISTTWLTWIEQGRTQSVSAPTLARLAEALRLTAAERDYLFNLAGLKDPEPEWRGPSEQAKALLKQATAHIDSPAYVLDAEWRAVAWNPPAQRLFRDWLGQPDASRSLLDFIFLAPEARSFIDQWEERAGRIVAELRADLSPRLNQPAVAGMIAELETKSPEFRQYWQQQDVQGREGGSRVFHHPSAGRIEHQQITLKLAQAPEYKLVMLL</sequence>
<dbReference type="CDD" id="cd00093">
    <property type="entry name" value="HTH_XRE"/>
    <property type="match status" value="1"/>
</dbReference>
<dbReference type="Pfam" id="PF17765">
    <property type="entry name" value="MLTR_LBD"/>
    <property type="match status" value="1"/>
</dbReference>
<dbReference type="Pfam" id="PF13560">
    <property type="entry name" value="HTH_31"/>
    <property type="match status" value="1"/>
</dbReference>